<dbReference type="InterPro" id="IPR028012">
    <property type="entry name" value="Rua1_C"/>
</dbReference>
<dbReference type="AlphaFoldDB" id="A0A0D1CCM1"/>
<gene>
    <name evidence="3" type="ORF">UMAG_06470</name>
</gene>
<dbReference type="PANTHER" id="PTHR28125:SF2">
    <property type="entry name" value="MEIOTIC EXPRESSION UP-REGULATED PROTEIN 26"/>
    <property type="match status" value="1"/>
</dbReference>
<feature type="compositionally biased region" description="Polar residues" evidence="1">
    <location>
        <begin position="210"/>
        <end position="222"/>
    </location>
</feature>
<dbReference type="PANTHER" id="PTHR28125">
    <property type="entry name" value="MEIOTIC EXPRESSION UP-REGULATED PROTEIN 26"/>
    <property type="match status" value="1"/>
</dbReference>
<dbReference type="EMBL" id="CM003142">
    <property type="protein sequence ID" value="KIS70892.1"/>
    <property type="molecule type" value="Genomic_DNA"/>
</dbReference>
<organism evidence="3 4">
    <name type="scientific">Mycosarcoma maydis</name>
    <name type="common">Corn smut fungus</name>
    <name type="synonym">Ustilago maydis</name>
    <dbReference type="NCBI Taxonomy" id="5270"/>
    <lineage>
        <taxon>Eukaryota</taxon>
        <taxon>Fungi</taxon>
        <taxon>Dikarya</taxon>
        <taxon>Basidiomycota</taxon>
        <taxon>Ustilaginomycotina</taxon>
        <taxon>Ustilaginomycetes</taxon>
        <taxon>Ustilaginales</taxon>
        <taxon>Ustilaginaceae</taxon>
        <taxon>Mycosarcoma</taxon>
    </lineage>
</organism>
<dbReference type="RefSeq" id="XP_011387936.1">
    <property type="nucleotide sequence ID" value="XM_011389634.1"/>
</dbReference>
<dbReference type="Pfam" id="PF14616">
    <property type="entry name" value="Rua1_C"/>
    <property type="match status" value="1"/>
</dbReference>
<dbReference type="KEGG" id="uma:UMAG_06470"/>
<feature type="domain" description="Transcription regulator Rua1 C-terminal" evidence="2">
    <location>
        <begin position="410"/>
        <end position="513"/>
    </location>
</feature>
<feature type="compositionally biased region" description="Polar residues" evidence="1">
    <location>
        <begin position="1"/>
        <end position="25"/>
    </location>
</feature>
<dbReference type="InParanoid" id="A0A0D1CCM1"/>
<evidence type="ECO:0000313" key="3">
    <source>
        <dbReference type="EMBL" id="KIS70892.1"/>
    </source>
</evidence>
<feature type="compositionally biased region" description="Polar residues" evidence="1">
    <location>
        <begin position="333"/>
        <end position="349"/>
    </location>
</feature>
<feature type="region of interest" description="Disordered" evidence="1">
    <location>
        <begin position="255"/>
        <end position="303"/>
    </location>
</feature>
<feature type="region of interest" description="Disordered" evidence="1">
    <location>
        <begin position="183"/>
        <end position="235"/>
    </location>
</feature>
<proteinExistence type="predicted"/>
<reference evidence="3 4" key="1">
    <citation type="journal article" date="2006" name="Nature">
        <title>Insights from the genome of the biotrophic fungal plant pathogen Ustilago maydis.</title>
        <authorList>
            <person name="Kamper J."/>
            <person name="Kahmann R."/>
            <person name="Bolker M."/>
            <person name="Ma L.J."/>
            <person name="Brefort T."/>
            <person name="Saville B.J."/>
            <person name="Banuett F."/>
            <person name="Kronstad J.W."/>
            <person name="Gold S.E."/>
            <person name="Muller O."/>
            <person name="Perlin M.H."/>
            <person name="Wosten H.A."/>
            <person name="de Vries R."/>
            <person name="Ruiz-Herrera J."/>
            <person name="Reynaga-Pena C.G."/>
            <person name="Snetselaar K."/>
            <person name="McCann M."/>
            <person name="Perez-Martin J."/>
            <person name="Feldbrugge M."/>
            <person name="Basse C.W."/>
            <person name="Steinberg G."/>
            <person name="Ibeas J.I."/>
            <person name="Holloman W."/>
            <person name="Guzman P."/>
            <person name="Farman M."/>
            <person name="Stajich J.E."/>
            <person name="Sentandreu R."/>
            <person name="Gonzalez-Prieto J.M."/>
            <person name="Kennell J.C."/>
            <person name="Molina L."/>
            <person name="Schirawski J."/>
            <person name="Mendoza-Mendoza A."/>
            <person name="Greilinger D."/>
            <person name="Munch K."/>
            <person name="Rossel N."/>
            <person name="Scherer M."/>
            <person name="Vranes M."/>
            <person name="Ladendorf O."/>
            <person name="Vincon V."/>
            <person name="Fuchs U."/>
            <person name="Sandrock B."/>
            <person name="Meng S."/>
            <person name="Ho E.C."/>
            <person name="Cahill M.J."/>
            <person name="Boyce K.J."/>
            <person name="Klose J."/>
            <person name="Klosterman S.J."/>
            <person name="Deelstra H.J."/>
            <person name="Ortiz-Castellanos L."/>
            <person name="Li W."/>
            <person name="Sanchez-Alonso P."/>
            <person name="Schreier P.H."/>
            <person name="Hauser-Hahn I."/>
            <person name="Vaupel M."/>
            <person name="Koopmann E."/>
            <person name="Friedrich G."/>
            <person name="Voss H."/>
            <person name="Schluter T."/>
            <person name="Margolis J."/>
            <person name="Platt D."/>
            <person name="Swimmer C."/>
            <person name="Gnirke A."/>
            <person name="Chen F."/>
            <person name="Vysotskaia V."/>
            <person name="Mannhaupt G."/>
            <person name="Guldener U."/>
            <person name="Munsterkotter M."/>
            <person name="Haase D."/>
            <person name="Oesterheld M."/>
            <person name="Mewes H.W."/>
            <person name="Mauceli E.W."/>
            <person name="DeCaprio D."/>
            <person name="Wade C.M."/>
            <person name="Butler J."/>
            <person name="Young S."/>
            <person name="Jaffe D.B."/>
            <person name="Calvo S."/>
            <person name="Nusbaum C."/>
            <person name="Galagan J."/>
            <person name="Birren B.W."/>
        </authorList>
    </citation>
    <scope>NUCLEOTIDE SEQUENCE [LARGE SCALE GENOMIC DNA]</scope>
    <source>
        <strain evidence="4">DSM 14603 / FGSC 9021 / UM521</strain>
    </source>
</reference>
<feature type="region of interest" description="Disordered" evidence="1">
    <location>
        <begin position="320"/>
        <end position="349"/>
    </location>
</feature>
<dbReference type="Proteomes" id="UP000000561">
    <property type="component" value="Chromosome 3"/>
</dbReference>
<evidence type="ECO:0000313" key="4">
    <source>
        <dbReference type="Proteomes" id="UP000000561"/>
    </source>
</evidence>
<dbReference type="eggNOG" id="ENOG502RDXA">
    <property type="taxonomic scope" value="Eukaryota"/>
</dbReference>
<name>A0A0D1CCM1_MYCMD</name>
<feature type="compositionally biased region" description="Polar residues" evidence="1">
    <location>
        <begin position="278"/>
        <end position="292"/>
    </location>
</feature>
<evidence type="ECO:0000256" key="1">
    <source>
        <dbReference type="SAM" id="MobiDB-lite"/>
    </source>
</evidence>
<sequence length="517" mass="57036">MLAHEFSSTIPMSIPTSAPVQSPSLVQGKDQDQNMVDPSLAPTIDPTIDRSMIRQDANTPFFFASPFEAISNMDARIPDMINAASMPTPLMTAATSFSSVDSTSYSDLFDACSSVTASSRAQSMASTLKADLSAPSAAVEQQPDDMIASHSPCNDTLYRPRRNAVAQLPPLVSSGLMASVLGATGKSETDPSSMPSSEWEEEPSDVEALSPNSCPLSPSTKPFASRARAASMRETNQLPRLHRILSSWDFSCDRGRYRKPSKTGPKSIKGNKARHLKAQQTKQDPHNASGSLTGRGPGRPRKNTVASMELDMGIDESDAALSEPQNACDDDSCGTQDDVTKRSLGSSKSCGNSFSLTDHIVLRPRADRDEDEVAYPNYAPNHQEARVNTGPDLSLAGQEIVDETQLTFTTDLYAPRFTRRGAYGREGWCSMCTHGEWYSMKRSQYLYHLQYDHGICSLTRKTFEPPVNMRVWNDPMQRTEGLCHYCQEWTPICFGAVRKRDYKAWFKHAHKCHRHKA</sequence>
<protein>
    <recommendedName>
        <fullName evidence="2">Transcription regulator Rua1 C-terminal domain-containing protein</fullName>
    </recommendedName>
</protein>
<dbReference type="VEuPathDB" id="FungiDB:UMAG_06470"/>
<accession>A0A0D1CCM1</accession>
<feature type="region of interest" description="Disordered" evidence="1">
    <location>
        <begin position="1"/>
        <end position="37"/>
    </location>
</feature>
<evidence type="ECO:0000259" key="2">
    <source>
        <dbReference type="Pfam" id="PF14616"/>
    </source>
</evidence>
<dbReference type="GeneID" id="23566049"/>
<keyword evidence="4" id="KW-1185">Reference proteome</keyword>
<dbReference type="OrthoDB" id="2554992at2759"/>